<dbReference type="Gene3D" id="3.20.20.80">
    <property type="entry name" value="Glycosidases"/>
    <property type="match status" value="1"/>
</dbReference>
<gene>
    <name evidence="9" type="ORF">DI632_05455</name>
</gene>
<dbReference type="InterPro" id="IPR008979">
    <property type="entry name" value="Galactose-bd-like_sf"/>
</dbReference>
<dbReference type="AlphaFoldDB" id="A0A2W4ZGB0"/>
<evidence type="ECO:0000259" key="8">
    <source>
        <dbReference type="Pfam" id="PF22666"/>
    </source>
</evidence>
<evidence type="ECO:0000259" key="7">
    <source>
        <dbReference type="Pfam" id="PF18368"/>
    </source>
</evidence>
<feature type="domain" description="Beta-mannosidase-like galactose-binding" evidence="8">
    <location>
        <begin position="277"/>
        <end position="436"/>
    </location>
</feature>
<dbReference type="Pfam" id="PF18368">
    <property type="entry name" value="Ig_GlcNase"/>
    <property type="match status" value="1"/>
</dbReference>
<evidence type="ECO:0000259" key="6">
    <source>
        <dbReference type="Pfam" id="PF02836"/>
    </source>
</evidence>
<evidence type="ECO:0000313" key="10">
    <source>
        <dbReference type="Proteomes" id="UP000248614"/>
    </source>
</evidence>
<comment type="caution">
    <text evidence="9">The sequence shown here is derived from an EMBL/GenBank/DDBJ whole genome shotgun (WGS) entry which is preliminary data.</text>
</comment>
<evidence type="ECO:0000256" key="4">
    <source>
        <dbReference type="SAM" id="SignalP"/>
    </source>
</evidence>
<dbReference type="InterPro" id="IPR006103">
    <property type="entry name" value="Glyco_hydro_2_cat"/>
</dbReference>
<keyword evidence="3" id="KW-0326">Glycosidase</keyword>
<proteinExistence type="inferred from homology"/>
<dbReference type="InterPro" id="IPR013320">
    <property type="entry name" value="ConA-like_dom_sf"/>
</dbReference>
<dbReference type="EMBL" id="QFNF01000009">
    <property type="protein sequence ID" value="PZO79049.1"/>
    <property type="molecule type" value="Genomic_DNA"/>
</dbReference>
<dbReference type="PANTHER" id="PTHR43536">
    <property type="entry name" value="MANNOSYLGLYCOPROTEIN ENDO-BETA-MANNOSIDASE"/>
    <property type="match status" value="1"/>
</dbReference>
<sequence>MNIARMRIAAMAALLAGTGWATLAAAQVPANGGPYNASFLTGGIGIERPVAGTVTQANAPYSMTLWVRGDARQAGVVPLVALGDARVVALDDGRLTFTDGAATLAGPAIAPGRWTPVAVVSDGSRATLYVDGRRVATGAARSSATGGMLHVARAVPGRPHFGGTLVGVTLHDRALSAAAIAAMPRPDFAHVQLWEVGVSWPFQKQANIGLTQQQDAWTLPQSKGDAYSAPVARPLPNAPALQPTAPGRWQINGWQLAAAPDVAGDGAALSRPGNPGGEWRAATVPGTVLQTLVDRGVYPDPYYGLNNLKIPEKLARQDYWYRTRFTVPAEAAGRKLTIVFGGINYAADIWANGAKLGTTRGAFIRGQFDFVPQAGENVVAVKVSPPPHPGIPHEQSVAGGVGENGGQLAIDGPTFVATEGWDWIPGIRDRNTGLWRPVELVAHGAVRILDPQVVTDLPLPRTDTADVHVTVPIDNSGPATQVTVKVAFEGVAVERTVTAPAGRSEVRFTPADFPALHIVNPKLWWPNGYGDPHLYHATYQVSDANGVSDSKAGRFGIREVSYDLSLFDAAGSLRRVNVQTTDGGLAGQKLIDVRHAAIKQTPTGWAESLTPAGERSRAVTPIAETLPEPHLTIRVNGVRIAARGGNWGMDDAMKRVSYAWLAPFFRLQREAHMNVIRNWMGTNTEEEFYDLADENGMMVLNDFWQSTQNFQIEPDDASLFLANARDTIARYRNHPSIILWFGRNEGVPTPALNEGLDDAVFELDGTRWFTGSSNVVNLQGSGPYNYRAPEGYFTDLATGFSVETGTPSLSTAESIAAYVPPADRWPLGDVLAYHDWHFAGNGDTRTFIQTLATMFGPGKDFADFERKAQMMNLETHKAMYEGFLGHLWTKNSGRLLWMTHPAWPSNAWQIYSWDYDTHAAYYGAKKAAEPIHVQLNLPGNELVVLNTTQADAKGLTASVRVVGLDNAELFTRTQRVDALANRATPLAAVPLDPLYAAHPVVLVRLTLTDAAGKAVSDNFYWRGRDAASYQALNALAPATLTARMTAPAIDGSDRMVTVDLANDGRVPALNAKLTLTGPDGKRILPAFYSDNYISLLPGEKRTITLRYPATVAADPAVTLRGWNIAEVPVAR</sequence>
<dbReference type="PANTHER" id="PTHR43536:SF1">
    <property type="entry name" value="MANNOSYLGLYCOPROTEIN ENDO-BETA-MANNOSIDASE"/>
    <property type="match status" value="1"/>
</dbReference>
<dbReference type="InterPro" id="IPR043534">
    <property type="entry name" value="EBDG/EBM"/>
</dbReference>
<dbReference type="Gene3D" id="2.60.40.10">
    <property type="entry name" value="Immunoglobulins"/>
    <property type="match status" value="2"/>
</dbReference>
<feature type="chain" id="PRO_5015936479" evidence="4">
    <location>
        <begin position="22"/>
        <end position="1131"/>
    </location>
</feature>
<dbReference type="GO" id="GO:0004553">
    <property type="term" value="F:hydrolase activity, hydrolyzing O-glycosyl compounds"/>
    <property type="evidence" value="ECO:0007669"/>
    <property type="project" value="InterPro"/>
</dbReference>
<dbReference type="Pfam" id="PF13385">
    <property type="entry name" value="Laminin_G_3"/>
    <property type="match status" value="1"/>
</dbReference>
<feature type="domain" description="Glycoside hydrolase family 2 immunoglobulin-like beta-sandwich" evidence="5">
    <location>
        <begin position="446"/>
        <end position="558"/>
    </location>
</feature>
<feature type="signal peptide" evidence="4">
    <location>
        <begin position="1"/>
        <end position="21"/>
    </location>
</feature>
<dbReference type="InterPro" id="IPR013783">
    <property type="entry name" value="Ig-like_fold"/>
</dbReference>
<evidence type="ECO:0000256" key="2">
    <source>
        <dbReference type="ARBA" id="ARBA00022801"/>
    </source>
</evidence>
<evidence type="ECO:0000256" key="1">
    <source>
        <dbReference type="ARBA" id="ARBA00007401"/>
    </source>
</evidence>
<dbReference type="Proteomes" id="UP000248614">
    <property type="component" value="Unassembled WGS sequence"/>
</dbReference>
<dbReference type="InterPro" id="IPR054593">
    <property type="entry name" value="Beta-mannosidase-like_N2"/>
</dbReference>
<name>A0A2W4ZGB0_9SPHN</name>
<dbReference type="SUPFAM" id="SSF49899">
    <property type="entry name" value="Concanavalin A-like lectins/glucanases"/>
    <property type="match status" value="1"/>
</dbReference>
<comment type="similarity">
    <text evidence="1">Belongs to the glycosyl hydrolase 2 family.</text>
</comment>
<dbReference type="InterPro" id="IPR006102">
    <property type="entry name" value="Ig-like_GH2"/>
</dbReference>
<evidence type="ECO:0000256" key="3">
    <source>
        <dbReference type="ARBA" id="ARBA00023295"/>
    </source>
</evidence>
<evidence type="ECO:0000259" key="5">
    <source>
        <dbReference type="Pfam" id="PF00703"/>
    </source>
</evidence>
<dbReference type="Pfam" id="PF22666">
    <property type="entry name" value="Glyco_hydro_2_N2"/>
    <property type="match status" value="1"/>
</dbReference>
<keyword evidence="4" id="KW-0732">Signal</keyword>
<protein>
    <submittedName>
        <fullName evidence="9">Glycoside hydrolase family 2</fullName>
    </submittedName>
</protein>
<dbReference type="InterPro" id="IPR041351">
    <property type="entry name" value="Ig_GlcNase"/>
</dbReference>
<accession>A0A2W4ZGB0</accession>
<dbReference type="Gene3D" id="2.60.120.260">
    <property type="entry name" value="Galactose-binding domain-like"/>
    <property type="match status" value="1"/>
</dbReference>
<keyword evidence="2 9" id="KW-0378">Hydrolase</keyword>
<dbReference type="SUPFAM" id="SSF49303">
    <property type="entry name" value="beta-Galactosidase/glucuronidase domain"/>
    <property type="match status" value="3"/>
</dbReference>
<reference evidence="9 10" key="1">
    <citation type="submission" date="2017-08" db="EMBL/GenBank/DDBJ databases">
        <title>Infants hospitalized years apart are colonized by the same room-sourced microbial strains.</title>
        <authorList>
            <person name="Brooks B."/>
            <person name="Olm M.R."/>
            <person name="Firek B.A."/>
            <person name="Baker R."/>
            <person name="Thomas B.C."/>
            <person name="Morowitz M.J."/>
            <person name="Banfield J.F."/>
        </authorList>
    </citation>
    <scope>NUCLEOTIDE SEQUENCE [LARGE SCALE GENOMIC DNA]</scope>
    <source>
        <strain evidence="9">S2_018_000_R3_110</strain>
    </source>
</reference>
<dbReference type="Pfam" id="PF02836">
    <property type="entry name" value="Glyco_hydro_2_C"/>
    <property type="match status" value="1"/>
</dbReference>
<organism evidence="9 10">
    <name type="scientific">Sphingomonas hengshuiensis</name>
    <dbReference type="NCBI Taxonomy" id="1609977"/>
    <lineage>
        <taxon>Bacteria</taxon>
        <taxon>Pseudomonadati</taxon>
        <taxon>Pseudomonadota</taxon>
        <taxon>Alphaproteobacteria</taxon>
        <taxon>Sphingomonadales</taxon>
        <taxon>Sphingomonadaceae</taxon>
        <taxon>Sphingomonas</taxon>
    </lineage>
</organism>
<feature type="domain" description="Exo-beta-D-glucosaminidase Ig-fold" evidence="7">
    <location>
        <begin position="1018"/>
        <end position="1124"/>
    </location>
</feature>
<dbReference type="Pfam" id="PF00703">
    <property type="entry name" value="Glyco_hydro_2"/>
    <property type="match status" value="1"/>
</dbReference>
<dbReference type="SUPFAM" id="SSF51445">
    <property type="entry name" value="(Trans)glycosidases"/>
    <property type="match status" value="1"/>
</dbReference>
<dbReference type="GO" id="GO:0005975">
    <property type="term" value="P:carbohydrate metabolic process"/>
    <property type="evidence" value="ECO:0007669"/>
    <property type="project" value="InterPro"/>
</dbReference>
<dbReference type="Gene3D" id="2.60.120.200">
    <property type="match status" value="1"/>
</dbReference>
<evidence type="ECO:0000313" key="9">
    <source>
        <dbReference type="EMBL" id="PZO79049.1"/>
    </source>
</evidence>
<dbReference type="SUPFAM" id="SSF49785">
    <property type="entry name" value="Galactose-binding domain-like"/>
    <property type="match status" value="1"/>
</dbReference>
<dbReference type="InterPro" id="IPR036156">
    <property type="entry name" value="Beta-gal/glucu_dom_sf"/>
</dbReference>
<feature type="domain" description="Glycoside hydrolase family 2 catalytic" evidence="6">
    <location>
        <begin position="670"/>
        <end position="770"/>
    </location>
</feature>
<dbReference type="InterPro" id="IPR017853">
    <property type="entry name" value="GH"/>
</dbReference>